<feature type="binding site" evidence="5">
    <location>
        <position position="293"/>
    </location>
    <ligand>
        <name>NAD(+)</name>
        <dbReference type="ChEBI" id="CHEBI:57540"/>
    </ligand>
</feature>
<feature type="active site" description="Proton acceptor" evidence="5 6">
    <location>
        <position position="151"/>
    </location>
</feature>
<dbReference type="GO" id="GO:0005737">
    <property type="term" value="C:cytoplasm"/>
    <property type="evidence" value="ECO:0007669"/>
    <property type="project" value="UniProtKB-SubCell"/>
</dbReference>
<evidence type="ECO:0000259" key="7">
    <source>
        <dbReference type="PROSITE" id="PS50305"/>
    </source>
</evidence>
<dbReference type="PROSITE" id="PS50305">
    <property type="entry name" value="SIRTUIN"/>
    <property type="match status" value="1"/>
</dbReference>
<dbReference type="InterPro" id="IPR003000">
    <property type="entry name" value="Sirtuin"/>
</dbReference>
<keyword evidence="3 5" id="KW-0862">Zinc</keyword>
<comment type="catalytic activity">
    <reaction evidence="5">
        <text>N(6)-acetyl-L-lysyl-[protein] + NAD(+) + H2O = 2''-O-acetyl-ADP-D-ribose + nicotinamide + L-lysyl-[protein]</text>
        <dbReference type="Rhea" id="RHEA:43636"/>
        <dbReference type="Rhea" id="RHEA-COMP:9752"/>
        <dbReference type="Rhea" id="RHEA-COMP:10731"/>
        <dbReference type="ChEBI" id="CHEBI:15377"/>
        <dbReference type="ChEBI" id="CHEBI:17154"/>
        <dbReference type="ChEBI" id="CHEBI:29969"/>
        <dbReference type="ChEBI" id="CHEBI:57540"/>
        <dbReference type="ChEBI" id="CHEBI:61930"/>
        <dbReference type="ChEBI" id="CHEBI:83767"/>
        <dbReference type="EC" id="2.3.1.286"/>
    </reaction>
</comment>
<feature type="binding site" evidence="5">
    <location>
        <begin position="275"/>
        <end position="277"/>
    </location>
    <ligand>
        <name>NAD(+)</name>
        <dbReference type="ChEBI" id="CHEBI:57540"/>
    </ligand>
</feature>
<dbReference type="EC" id="2.3.1.286" evidence="5"/>
<evidence type="ECO:0000256" key="2">
    <source>
        <dbReference type="ARBA" id="ARBA00022723"/>
    </source>
</evidence>
<accession>A0AB38YBH3</accession>
<comment type="caution">
    <text evidence="5">Lacks conserved residue(s) required for the propagation of feature annotation.</text>
</comment>
<feature type="binding site" evidence="5">
    <location>
        <begin position="249"/>
        <end position="251"/>
    </location>
    <ligand>
        <name>NAD(+)</name>
        <dbReference type="ChEBI" id="CHEBI:57540"/>
    </ligand>
</feature>
<feature type="binding site" evidence="5 6">
    <location>
        <position position="162"/>
    </location>
    <ligand>
        <name>Zn(2+)</name>
        <dbReference type="ChEBI" id="CHEBI:29105"/>
    </ligand>
</feature>
<name>A0AB38YBH3_9GAMM</name>
<feature type="binding site" evidence="5">
    <location>
        <begin position="133"/>
        <end position="136"/>
    </location>
    <ligand>
        <name>NAD(+)</name>
        <dbReference type="ChEBI" id="CHEBI:57540"/>
    </ligand>
</feature>
<evidence type="ECO:0000256" key="3">
    <source>
        <dbReference type="ARBA" id="ARBA00022833"/>
    </source>
</evidence>
<dbReference type="AlphaFoldDB" id="A0AB38YBH3"/>
<keyword evidence="4 5" id="KW-0520">NAD</keyword>
<comment type="function">
    <text evidence="5">NAD-dependent protein deacetylase which modulates the activities of several enzymes which are inactive in their acetylated form.</text>
</comment>
<dbReference type="PANTHER" id="PTHR11085">
    <property type="entry name" value="NAD-DEPENDENT PROTEIN DEACYLASE SIRTUIN-5, MITOCHONDRIAL-RELATED"/>
    <property type="match status" value="1"/>
</dbReference>
<evidence type="ECO:0000256" key="5">
    <source>
        <dbReference type="HAMAP-Rule" id="MF_01967"/>
    </source>
</evidence>
<gene>
    <name evidence="5" type="primary">cobB</name>
    <name evidence="8" type="ORF">NFC81_08215</name>
</gene>
<dbReference type="Pfam" id="PF02146">
    <property type="entry name" value="SIR2"/>
    <property type="match status" value="1"/>
</dbReference>
<reference evidence="8" key="1">
    <citation type="submission" date="2022-07" db="EMBL/GenBank/DDBJ databases">
        <title>Complete genome sequence of Salinispirillum sp. LH10-3-1 capable of multiple carbohydrate inversion isolated from a soda lake.</title>
        <authorList>
            <person name="Liu J."/>
            <person name="Zhai Y."/>
            <person name="Zhang H."/>
            <person name="Yang H."/>
            <person name="Qu J."/>
            <person name="Li J."/>
        </authorList>
    </citation>
    <scope>NUCLEOTIDE SEQUENCE</scope>
    <source>
        <strain evidence="8">LH 10-3-1</strain>
    </source>
</reference>
<keyword evidence="1 5" id="KW-0808">Transferase</keyword>
<dbReference type="SUPFAM" id="SSF52467">
    <property type="entry name" value="DHS-like NAD/FAD-binding domain"/>
    <property type="match status" value="1"/>
</dbReference>
<dbReference type="EMBL" id="CP101717">
    <property type="protein sequence ID" value="WLD56718.1"/>
    <property type="molecule type" value="Genomic_DNA"/>
</dbReference>
<dbReference type="GO" id="GO:0070403">
    <property type="term" value="F:NAD+ binding"/>
    <property type="evidence" value="ECO:0007669"/>
    <property type="project" value="UniProtKB-UniRule"/>
</dbReference>
<proteinExistence type="inferred from homology"/>
<evidence type="ECO:0000256" key="4">
    <source>
        <dbReference type="ARBA" id="ARBA00023027"/>
    </source>
</evidence>
<dbReference type="InterPro" id="IPR029035">
    <property type="entry name" value="DHS-like_NAD/FAD-binding_dom"/>
</dbReference>
<dbReference type="InterPro" id="IPR026587">
    <property type="entry name" value="Sirtuin_class_II"/>
</dbReference>
<dbReference type="Gene3D" id="3.30.1600.10">
    <property type="entry name" value="SIR2/SIRT2 'Small Domain"/>
    <property type="match status" value="1"/>
</dbReference>
<keyword evidence="2 5" id="KW-0479">Metal-binding</keyword>
<comment type="similarity">
    <text evidence="5">Belongs to the sirtuin family. Class II subfamily.</text>
</comment>
<evidence type="ECO:0000313" key="8">
    <source>
        <dbReference type="EMBL" id="WLD56718.1"/>
    </source>
</evidence>
<feature type="domain" description="Deacetylase sirtuin-type" evidence="7">
    <location>
        <begin position="30"/>
        <end position="307"/>
    </location>
</feature>
<dbReference type="GO" id="GO:0008270">
    <property type="term" value="F:zinc ion binding"/>
    <property type="evidence" value="ECO:0007669"/>
    <property type="project" value="UniProtKB-UniRule"/>
</dbReference>
<feature type="binding site" evidence="5 6">
    <location>
        <position position="212"/>
    </location>
    <ligand>
        <name>Zn(2+)</name>
        <dbReference type="ChEBI" id="CHEBI:29105"/>
    </ligand>
</feature>
<dbReference type="NCBIfam" id="NF003738">
    <property type="entry name" value="PRK05333.1"/>
    <property type="match status" value="1"/>
</dbReference>
<dbReference type="Gene3D" id="3.40.50.1220">
    <property type="entry name" value="TPP-binding domain"/>
    <property type="match status" value="1"/>
</dbReference>
<evidence type="ECO:0000256" key="1">
    <source>
        <dbReference type="ARBA" id="ARBA00022679"/>
    </source>
</evidence>
<keyword evidence="5" id="KW-0963">Cytoplasm</keyword>
<protein>
    <recommendedName>
        <fullName evidence="5">NAD-dependent protein deacetylase</fullName>
        <ecNumber evidence="5">2.3.1.286</ecNumber>
    </recommendedName>
    <alternativeName>
        <fullName evidence="5">Regulatory protein SIR2 homolog</fullName>
    </alternativeName>
</protein>
<dbReference type="InterPro" id="IPR026591">
    <property type="entry name" value="Sirtuin_cat_small_dom_sf"/>
</dbReference>
<feature type="binding site" evidence="5 6">
    <location>
        <position position="159"/>
    </location>
    <ligand>
        <name>Zn(2+)</name>
        <dbReference type="ChEBI" id="CHEBI:29105"/>
    </ligand>
</feature>
<organism evidence="8">
    <name type="scientific">Salinispirillum sp. LH 10-3-1</name>
    <dbReference type="NCBI Taxonomy" id="2952525"/>
    <lineage>
        <taxon>Bacteria</taxon>
        <taxon>Pseudomonadati</taxon>
        <taxon>Pseudomonadota</taxon>
        <taxon>Gammaproteobacteria</taxon>
        <taxon>Oceanospirillales</taxon>
        <taxon>Saccharospirillaceae</taxon>
        <taxon>Salinispirillum</taxon>
    </lineage>
</organism>
<dbReference type="PANTHER" id="PTHR11085:SF10">
    <property type="entry name" value="NAD-DEPENDENT PROTEIN DEACYLASE SIRTUIN-5, MITOCHONDRIAL-RELATED"/>
    <property type="match status" value="1"/>
</dbReference>
<dbReference type="InterPro" id="IPR026590">
    <property type="entry name" value="Ssirtuin_cat_dom"/>
</dbReference>
<dbReference type="HAMAP" id="MF_01967">
    <property type="entry name" value="Sirtuin_ClassII"/>
    <property type="match status" value="1"/>
</dbReference>
<comment type="cofactor">
    <cofactor evidence="5">
        <name>Zn(2+)</name>
        <dbReference type="ChEBI" id="CHEBI:29105"/>
    </cofactor>
    <text evidence="5">Binds 1 zinc ion per subunit.</text>
</comment>
<dbReference type="InterPro" id="IPR050134">
    <property type="entry name" value="NAD-dep_sirtuin_deacylases"/>
</dbReference>
<dbReference type="GO" id="GO:0017136">
    <property type="term" value="F:histone deacetylase activity, NAD-dependent"/>
    <property type="evidence" value="ECO:0007669"/>
    <property type="project" value="TreeGrafter"/>
</dbReference>
<comment type="subcellular location">
    <subcellularLocation>
        <location evidence="5">Cytoplasm</location>
    </subcellularLocation>
</comment>
<sequence length="307" mass="34159">MSIGRTPPKGYSSIVAEDQRRLPTAVTLTPQSPEEAAEQLHKFLIAHPKVFVLTGAGISTDSGIPDYRDNAGAWKRKAPVQHHDFMHDHYTRQRYWGRSLIGWPVMRNAQPNVAHECVAELERQNTISLLVTQNVDRLHQRAGSERVIDLHGRSDEVLCMSCGWRTTREGVHAACADLNPDFMGYTARTAPDGDADLEVDFSQFSVPHCEQCGGILKPDVVFFGDNVPKARVQMALEALRASDGLLVIGSSLMVYSGFRFCRHAHDWGLPIATLNLGQTRADELVTLKMNARISETLDRVRTIFTGN</sequence>
<feature type="binding site" evidence="5 6">
    <location>
        <position position="209"/>
    </location>
    <ligand>
        <name>Zn(2+)</name>
        <dbReference type="ChEBI" id="CHEBI:29105"/>
    </ligand>
</feature>
<evidence type="ECO:0000256" key="6">
    <source>
        <dbReference type="PROSITE-ProRule" id="PRU00236"/>
    </source>
</evidence>
<dbReference type="RefSeq" id="WP_304994002.1">
    <property type="nucleotide sequence ID" value="NZ_CP101717.1"/>
</dbReference>